<accession>A0ABT1YN17</accession>
<keyword evidence="3" id="KW-0449">Lipoprotein</keyword>
<feature type="signal peptide" evidence="2">
    <location>
        <begin position="1"/>
        <end position="21"/>
    </location>
</feature>
<gene>
    <name evidence="3" type="ORF">NV381_25570</name>
</gene>
<proteinExistence type="predicted"/>
<feature type="chain" id="PRO_5045956578" evidence="2">
    <location>
        <begin position="22"/>
        <end position="106"/>
    </location>
</feature>
<reference evidence="3 4" key="1">
    <citation type="submission" date="2022-08" db="EMBL/GenBank/DDBJ databases">
        <title>Paenibacillus endoradicis sp. nov., Paenibacillus radicibacter sp. nov and Paenibacillus pararadicis sp. nov., three cold-adapted plant growth-promoting bacteria isolated from root of Larix gmelinii in Great Khingan.</title>
        <authorList>
            <person name="Xue H."/>
        </authorList>
    </citation>
    <scope>NUCLEOTIDE SEQUENCE [LARGE SCALE GENOMIC DNA]</scope>
    <source>
        <strain evidence="3 4">N5-1-1-5</strain>
    </source>
</reference>
<organism evidence="3 4">
    <name type="scientific">Paenibacillus radicis</name>
    <name type="common">ex Xue et al. 2023</name>
    <dbReference type="NCBI Taxonomy" id="2972489"/>
    <lineage>
        <taxon>Bacteria</taxon>
        <taxon>Bacillati</taxon>
        <taxon>Bacillota</taxon>
        <taxon>Bacilli</taxon>
        <taxon>Bacillales</taxon>
        <taxon>Paenibacillaceae</taxon>
        <taxon>Paenibacillus</taxon>
    </lineage>
</organism>
<sequence length="106" mass="12109">MKKILLTLLSVLFLSSCQNQFNSESWLDDPEKRNSMVYDLLNKHELIGKSDKEIISLLGEPEQKLEEPALQYVYYLGRAGLGVDDSLLILQFDQNGKLESHKISHS</sequence>
<evidence type="ECO:0000256" key="2">
    <source>
        <dbReference type="SAM" id="SignalP"/>
    </source>
</evidence>
<dbReference type="InterPro" id="IPR012640">
    <property type="entry name" value="Membr_lipoprot_lipid_attach_CS"/>
</dbReference>
<keyword evidence="4" id="KW-1185">Reference proteome</keyword>
<dbReference type="Proteomes" id="UP001300012">
    <property type="component" value="Unassembled WGS sequence"/>
</dbReference>
<evidence type="ECO:0000256" key="1">
    <source>
        <dbReference type="ARBA" id="ARBA00022729"/>
    </source>
</evidence>
<evidence type="ECO:0000313" key="3">
    <source>
        <dbReference type="EMBL" id="MCR8634570.1"/>
    </source>
</evidence>
<keyword evidence="1 2" id="KW-0732">Signal</keyword>
<comment type="caution">
    <text evidence="3">The sequence shown here is derived from an EMBL/GenBank/DDBJ whole genome shotgun (WGS) entry which is preliminary data.</text>
</comment>
<dbReference type="RefSeq" id="WP_258216126.1">
    <property type="nucleotide sequence ID" value="NZ_JANQBD010000020.1"/>
</dbReference>
<name>A0ABT1YN17_9BACL</name>
<dbReference type="EMBL" id="JANQBD010000020">
    <property type="protein sequence ID" value="MCR8634570.1"/>
    <property type="molecule type" value="Genomic_DNA"/>
</dbReference>
<dbReference type="PROSITE" id="PS51257">
    <property type="entry name" value="PROKAR_LIPOPROTEIN"/>
    <property type="match status" value="1"/>
</dbReference>
<dbReference type="Pfam" id="PF08139">
    <property type="entry name" value="LPAM_1"/>
    <property type="match status" value="1"/>
</dbReference>
<protein>
    <submittedName>
        <fullName evidence="3">Lipoprotein</fullName>
    </submittedName>
</protein>
<evidence type="ECO:0000313" key="4">
    <source>
        <dbReference type="Proteomes" id="UP001300012"/>
    </source>
</evidence>